<evidence type="ECO:0000259" key="9">
    <source>
        <dbReference type="Pfam" id="PF01476"/>
    </source>
</evidence>
<dbReference type="PROSITE" id="PS51909">
    <property type="entry name" value="LYSOZYME_I"/>
    <property type="match status" value="1"/>
</dbReference>
<evidence type="ECO:0000313" key="10">
    <source>
        <dbReference type="EMBL" id="QDZ25955.1"/>
    </source>
</evidence>
<gene>
    <name evidence="10" type="ORF">A3770_20p84730</name>
</gene>
<keyword evidence="6" id="KW-1015">Disulfide bond</keyword>
<dbReference type="Proteomes" id="UP000316726">
    <property type="component" value="Chromosome 20"/>
</dbReference>
<evidence type="ECO:0000256" key="4">
    <source>
        <dbReference type="ARBA" id="ARBA00022638"/>
    </source>
</evidence>
<dbReference type="GO" id="GO:0031640">
    <property type="term" value="P:killing of cells of another organism"/>
    <property type="evidence" value="ECO:0007669"/>
    <property type="project" value="UniProtKB-KW"/>
</dbReference>
<feature type="region of interest" description="Disordered" evidence="8">
    <location>
        <begin position="244"/>
        <end position="265"/>
    </location>
</feature>
<name>A0A5B8N265_9CHLO</name>
<evidence type="ECO:0000256" key="7">
    <source>
        <dbReference type="ARBA" id="ARBA00023295"/>
    </source>
</evidence>
<evidence type="ECO:0000256" key="1">
    <source>
        <dbReference type="ARBA" id="ARBA00000632"/>
    </source>
</evidence>
<dbReference type="GO" id="GO:0042742">
    <property type="term" value="P:defense response to bacterium"/>
    <property type="evidence" value="ECO:0007669"/>
    <property type="project" value="UniProtKB-KW"/>
</dbReference>
<keyword evidence="11" id="KW-1185">Reference proteome</keyword>
<proteinExistence type="predicted"/>
<feature type="region of interest" description="Disordered" evidence="8">
    <location>
        <begin position="1"/>
        <end position="31"/>
    </location>
</feature>
<keyword evidence="5" id="KW-0378">Hydrolase</keyword>
<organism evidence="10 11">
    <name type="scientific">Chloropicon primus</name>
    <dbReference type="NCBI Taxonomy" id="1764295"/>
    <lineage>
        <taxon>Eukaryota</taxon>
        <taxon>Viridiplantae</taxon>
        <taxon>Chlorophyta</taxon>
        <taxon>Chloropicophyceae</taxon>
        <taxon>Chloropicales</taxon>
        <taxon>Chloropicaceae</taxon>
        <taxon>Chloropicon</taxon>
    </lineage>
</organism>
<dbReference type="GO" id="GO:0003796">
    <property type="term" value="F:lysozyme activity"/>
    <property type="evidence" value="ECO:0007669"/>
    <property type="project" value="UniProtKB-EC"/>
</dbReference>
<keyword evidence="4" id="KW-0081">Bacteriolytic enzyme</keyword>
<evidence type="ECO:0000313" key="11">
    <source>
        <dbReference type="Proteomes" id="UP000316726"/>
    </source>
</evidence>
<dbReference type="PANTHER" id="PTHR11195">
    <property type="entry name" value="DESTABILASE-RELATED"/>
    <property type="match status" value="1"/>
</dbReference>
<reference evidence="10 11" key="1">
    <citation type="submission" date="2018-07" db="EMBL/GenBank/DDBJ databases">
        <title>The complete nuclear genome of the prasinophyte Chloropicon primus (CCMP1205).</title>
        <authorList>
            <person name="Pombert J.-F."/>
            <person name="Otis C."/>
            <person name="Turmel M."/>
            <person name="Lemieux C."/>
        </authorList>
    </citation>
    <scope>NUCLEOTIDE SEQUENCE [LARGE SCALE GENOMIC DNA]</scope>
    <source>
        <strain evidence="10 11">CCMP1205</strain>
    </source>
</reference>
<dbReference type="InterPro" id="IPR018392">
    <property type="entry name" value="LysM"/>
</dbReference>
<dbReference type="SUPFAM" id="SSF54106">
    <property type="entry name" value="LysM domain"/>
    <property type="match status" value="1"/>
</dbReference>
<dbReference type="InterPro" id="IPR008597">
    <property type="entry name" value="Invert_lysozyme"/>
</dbReference>
<keyword evidence="7" id="KW-0326">Glycosidase</keyword>
<keyword evidence="3" id="KW-0929">Antimicrobial</keyword>
<dbReference type="InterPro" id="IPR036779">
    <property type="entry name" value="LysM_dom_sf"/>
</dbReference>
<dbReference type="PANTHER" id="PTHR11195:SF13">
    <property type="entry name" value="INVERTEBRATE-TYPE LYSOZYME 2-RELATED"/>
    <property type="match status" value="1"/>
</dbReference>
<dbReference type="OrthoDB" id="2107166at2759"/>
<evidence type="ECO:0000256" key="2">
    <source>
        <dbReference type="ARBA" id="ARBA00012732"/>
    </source>
</evidence>
<dbReference type="EC" id="3.2.1.17" evidence="2"/>
<protein>
    <recommendedName>
        <fullName evidence="2">lysozyme</fullName>
        <ecNumber evidence="2">3.2.1.17</ecNumber>
    </recommendedName>
</protein>
<sequence length="280" mass="31376">MGEGLEPQEQQQHPCCSGGAPPPLRKPAGRLSAELGGRSMSLGTLVRRLHGIQSVYRVRRGDTLFSMAGRLGLPLSDLVRANGGKHWIREGMTFHLPFDFGERECDRDRDQVWGAFRVGGGGLEGKRLKLRNLLRAIRHVETGSCPLPAPSGDGGKSVGPLQIGYQYFCDAWGTGESEVRWKTKCQNLEFSEDTAIRYWSRWCPWALQFLDLEALARAHNGGPRYTMQLKTARYWRKVRESLGEGEDGKDSAVGKQDWAWPRPSPPSTATKLFEIELYTF</sequence>
<evidence type="ECO:0000256" key="3">
    <source>
        <dbReference type="ARBA" id="ARBA00022529"/>
    </source>
</evidence>
<accession>A0A5B8N265</accession>
<evidence type="ECO:0000256" key="8">
    <source>
        <dbReference type="SAM" id="MobiDB-lite"/>
    </source>
</evidence>
<dbReference type="Pfam" id="PF01476">
    <property type="entry name" value="LysM"/>
    <property type="match status" value="1"/>
</dbReference>
<dbReference type="EMBL" id="CP031053">
    <property type="protein sequence ID" value="QDZ25955.1"/>
    <property type="molecule type" value="Genomic_DNA"/>
</dbReference>
<feature type="domain" description="LysM" evidence="9">
    <location>
        <begin position="56"/>
        <end position="83"/>
    </location>
</feature>
<evidence type="ECO:0000256" key="5">
    <source>
        <dbReference type="ARBA" id="ARBA00022801"/>
    </source>
</evidence>
<dbReference type="Gene3D" id="3.10.350.10">
    <property type="entry name" value="LysM domain"/>
    <property type="match status" value="1"/>
</dbReference>
<dbReference type="CDD" id="cd00118">
    <property type="entry name" value="LysM"/>
    <property type="match status" value="1"/>
</dbReference>
<evidence type="ECO:0000256" key="6">
    <source>
        <dbReference type="ARBA" id="ARBA00023157"/>
    </source>
</evidence>
<dbReference type="Gene3D" id="1.10.530.10">
    <property type="match status" value="1"/>
</dbReference>
<comment type="catalytic activity">
    <reaction evidence="1">
        <text>Hydrolysis of (1-&gt;4)-beta-linkages between N-acetylmuramic acid and N-acetyl-D-glucosamine residues in a peptidoglycan and between N-acetyl-D-glucosamine residues in chitodextrins.</text>
        <dbReference type="EC" id="3.2.1.17"/>
    </reaction>
</comment>
<dbReference type="AlphaFoldDB" id="A0A5B8N265"/>